<feature type="region of interest" description="Disordered" evidence="1">
    <location>
        <begin position="254"/>
        <end position="278"/>
    </location>
</feature>
<keyword evidence="2" id="KW-1133">Transmembrane helix</keyword>
<evidence type="ECO:0000256" key="2">
    <source>
        <dbReference type="SAM" id="Phobius"/>
    </source>
</evidence>
<dbReference type="EMBL" id="CAXAMN010000048">
    <property type="protein sequence ID" value="CAK8986085.1"/>
    <property type="molecule type" value="Genomic_DNA"/>
</dbReference>
<feature type="compositionally biased region" description="Pro residues" evidence="1">
    <location>
        <begin position="601"/>
        <end position="612"/>
    </location>
</feature>
<evidence type="ECO:0000313" key="3">
    <source>
        <dbReference type="EMBL" id="CAK8986085.1"/>
    </source>
</evidence>
<keyword evidence="2" id="KW-0812">Transmembrane</keyword>
<evidence type="ECO:0000256" key="1">
    <source>
        <dbReference type="SAM" id="MobiDB-lite"/>
    </source>
</evidence>
<feature type="transmembrane region" description="Helical" evidence="2">
    <location>
        <begin position="407"/>
        <end position="425"/>
    </location>
</feature>
<organism evidence="3 4">
    <name type="scientific">Durusdinium trenchii</name>
    <dbReference type="NCBI Taxonomy" id="1381693"/>
    <lineage>
        <taxon>Eukaryota</taxon>
        <taxon>Sar</taxon>
        <taxon>Alveolata</taxon>
        <taxon>Dinophyceae</taxon>
        <taxon>Suessiales</taxon>
        <taxon>Symbiodiniaceae</taxon>
        <taxon>Durusdinium</taxon>
    </lineage>
</organism>
<feature type="transmembrane region" description="Helical" evidence="2">
    <location>
        <begin position="135"/>
        <end position="158"/>
    </location>
</feature>
<keyword evidence="4" id="KW-1185">Reference proteome</keyword>
<feature type="transmembrane region" description="Helical" evidence="2">
    <location>
        <begin position="111"/>
        <end position="129"/>
    </location>
</feature>
<dbReference type="Proteomes" id="UP001642484">
    <property type="component" value="Unassembled WGS sequence"/>
</dbReference>
<feature type="transmembrane region" description="Helical" evidence="2">
    <location>
        <begin position="431"/>
        <end position="448"/>
    </location>
</feature>
<feature type="compositionally biased region" description="Pro residues" evidence="1">
    <location>
        <begin position="582"/>
        <end position="592"/>
    </location>
</feature>
<feature type="region of interest" description="Disordered" evidence="1">
    <location>
        <begin position="575"/>
        <end position="655"/>
    </location>
</feature>
<comment type="caution">
    <text evidence="3">The sequence shown here is derived from an EMBL/GenBank/DDBJ whole genome shotgun (WGS) entry which is preliminary data.</text>
</comment>
<keyword evidence="2" id="KW-0472">Membrane</keyword>
<feature type="compositionally biased region" description="Low complexity" evidence="1">
    <location>
        <begin position="613"/>
        <end position="625"/>
    </location>
</feature>
<gene>
    <name evidence="3" type="ORF">CCMP2556_LOCUS377</name>
</gene>
<proteinExistence type="predicted"/>
<reference evidence="3 4" key="1">
    <citation type="submission" date="2024-02" db="EMBL/GenBank/DDBJ databases">
        <authorList>
            <person name="Chen Y."/>
            <person name="Shah S."/>
            <person name="Dougan E. K."/>
            <person name="Thang M."/>
            <person name="Chan C."/>
        </authorList>
    </citation>
    <scope>NUCLEOTIDE SEQUENCE [LARGE SCALE GENOMIC DNA]</scope>
</reference>
<feature type="compositionally biased region" description="Basic residues" evidence="1">
    <location>
        <begin position="646"/>
        <end position="655"/>
    </location>
</feature>
<feature type="transmembrane region" description="Helical" evidence="2">
    <location>
        <begin position="179"/>
        <end position="198"/>
    </location>
</feature>
<feature type="transmembrane region" description="Helical" evidence="2">
    <location>
        <begin position="482"/>
        <end position="500"/>
    </location>
</feature>
<accession>A0ABP0H7Q0</accession>
<name>A0ABP0H7Q0_9DINO</name>
<evidence type="ECO:0008006" key="5">
    <source>
        <dbReference type="Google" id="ProtNLM"/>
    </source>
</evidence>
<evidence type="ECO:0000313" key="4">
    <source>
        <dbReference type="Proteomes" id="UP001642484"/>
    </source>
</evidence>
<protein>
    <recommendedName>
        <fullName evidence="5">Receptor for retinol uptake STRA6</fullName>
    </recommendedName>
</protein>
<sequence length="655" mass="71886">MAWQRALSSLAELGQKGSELLRSAGAQGLQLAVWIEEDWPEAMAWLVVASGPAYVLRMVLCRPRISGASLALWCAWLGLEVLQKGRGVFEVTHQRWATAIQATREVVQKSVVMVEAWIVVFLPFVSDIWRKTRSIWFSLSFRLKLVLVLGPLSFWLLWVLLKRLLNAFQRRRSAMKQALGALLFHGSFLLSCPVLWYVSGCLTPGQQHFGLRHLLTTVPTLGSLLALGWRPAPEVSQLLALQASDAPPLALPERQAASGSARRRSRARSPPVPPAVPERHEAPLEIEVSASTQRFWLSYWASWPLLMLLEGGLPSLLDLLDVPEVELAKRRLRQGLLIFVIWLQLWQGSRLQLAMLRRLSKLMPETVPSLGALPMMQYLQLLQGNLNAPSMNLWSWCGWLVQQRWRLLALGGLGAVLLGLLVIAFYKVVNLANSVLVMLLYLFAALDSAETLAQGHDTMLPRKLAFWTVAMLYRYASELPVLGVFLRLFTIIVYALLLVAGETILKRVVQPLLDLALKPVVRVLLLLTRRMSRAARVVCSPLRLARLLLMAFGKVASRQADVAEEMPETRLALDTSAGAAPAEPPAEPPAPSAAPSAAPVAPSPTQSPPAEPPGASSRRSSAASELGAVGASGTNGTAPAGSPGVRQRKKGRRRG</sequence>